<dbReference type="STRING" id="983506.L8WUV6"/>
<evidence type="ECO:0000256" key="8">
    <source>
        <dbReference type="SAM" id="MobiDB-lite"/>
    </source>
</evidence>
<dbReference type="InterPro" id="IPR020846">
    <property type="entry name" value="MFS_dom"/>
</dbReference>
<accession>L8WUV6</accession>
<evidence type="ECO:0000256" key="6">
    <source>
        <dbReference type="ARBA" id="ARBA00023136"/>
    </source>
</evidence>
<feature type="region of interest" description="Disordered" evidence="8">
    <location>
        <begin position="610"/>
        <end position="631"/>
    </location>
</feature>
<dbReference type="GO" id="GO:0005351">
    <property type="term" value="F:carbohydrate:proton symporter activity"/>
    <property type="evidence" value="ECO:0007669"/>
    <property type="project" value="TreeGrafter"/>
</dbReference>
<protein>
    <submittedName>
        <fullName evidence="11">Sugar transporter</fullName>
    </submittedName>
</protein>
<name>L8WUV6_THACA</name>
<comment type="subcellular location">
    <subcellularLocation>
        <location evidence="1">Membrane</location>
        <topology evidence="1">Multi-pass membrane protein</topology>
    </subcellularLocation>
</comment>
<dbReference type="PANTHER" id="PTHR48022:SF81">
    <property type="entry name" value="MAJOR FACILITATOR SUPERFAMILY (MFS) PROFILE DOMAIN-CONTAINING PROTEIN"/>
    <property type="match status" value="1"/>
</dbReference>
<feature type="compositionally biased region" description="Low complexity" evidence="8">
    <location>
        <begin position="45"/>
        <end position="59"/>
    </location>
</feature>
<feature type="transmembrane region" description="Helical" evidence="9">
    <location>
        <begin position="223"/>
        <end position="244"/>
    </location>
</feature>
<evidence type="ECO:0000256" key="3">
    <source>
        <dbReference type="ARBA" id="ARBA00022448"/>
    </source>
</evidence>
<proteinExistence type="inferred from homology"/>
<evidence type="ECO:0000256" key="5">
    <source>
        <dbReference type="ARBA" id="ARBA00022989"/>
    </source>
</evidence>
<dbReference type="OMA" id="APMYCTE"/>
<dbReference type="AlphaFoldDB" id="L8WUV6"/>
<dbReference type="Proteomes" id="UP000011668">
    <property type="component" value="Unassembled WGS sequence"/>
</dbReference>
<feature type="transmembrane region" description="Helical" evidence="9">
    <location>
        <begin position="112"/>
        <end position="136"/>
    </location>
</feature>
<evidence type="ECO:0000313" key="12">
    <source>
        <dbReference type="Proteomes" id="UP000011668"/>
    </source>
</evidence>
<feature type="transmembrane region" description="Helical" evidence="9">
    <location>
        <begin position="514"/>
        <end position="530"/>
    </location>
</feature>
<dbReference type="Gene3D" id="1.20.1250.20">
    <property type="entry name" value="MFS general substrate transporter like domains"/>
    <property type="match status" value="2"/>
</dbReference>
<reference evidence="11 12" key="1">
    <citation type="journal article" date="2013" name="Nat. Commun.">
        <title>The evolution and pathogenic mechanisms of the rice sheath blight pathogen.</title>
        <authorList>
            <person name="Zheng A."/>
            <person name="Lin R."/>
            <person name="Xu L."/>
            <person name="Qin P."/>
            <person name="Tang C."/>
            <person name="Ai P."/>
            <person name="Zhang D."/>
            <person name="Liu Y."/>
            <person name="Sun Z."/>
            <person name="Feng H."/>
            <person name="Wang Y."/>
            <person name="Chen Y."/>
            <person name="Liang X."/>
            <person name="Fu R."/>
            <person name="Li Q."/>
            <person name="Zhang J."/>
            <person name="Yu X."/>
            <person name="Xie Z."/>
            <person name="Ding L."/>
            <person name="Guan P."/>
            <person name="Tang J."/>
            <person name="Liang Y."/>
            <person name="Wang S."/>
            <person name="Deng Q."/>
            <person name="Li S."/>
            <person name="Zhu J."/>
            <person name="Wang L."/>
            <person name="Liu H."/>
            <person name="Li P."/>
        </authorList>
    </citation>
    <scope>NUCLEOTIDE SEQUENCE [LARGE SCALE GENOMIC DNA]</scope>
    <source>
        <strain evidence="12">AG-1 IA</strain>
    </source>
</reference>
<dbReference type="FunFam" id="1.20.1250.20:FF:000026">
    <property type="entry name" value="MFS quinate transporter QutD"/>
    <property type="match status" value="1"/>
</dbReference>
<dbReference type="NCBIfam" id="TIGR00879">
    <property type="entry name" value="SP"/>
    <property type="match status" value="1"/>
</dbReference>
<feature type="transmembrane region" description="Helical" evidence="9">
    <location>
        <begin position="256"/>
        <end position="274"/>
    </location>
</feature>
<dbReference type="PROSITE" id="PS00217">
    <property type="entry name" value="SUGAR_TRANSPORT_2"/>
    <property type="match status" value="1"/>
</dbReference>
<comment type="caution">
    <text evidence="11">The sequence shown here is derived from an EMBL/GenBank/DDBJ whole genome shotgun (WGS) entry which is preliminary data.</text>
</comment>
<feature type="transmembrane region" description="Helical" evidence="9">
    <location>
        <begin position="156"/>
        <end position="178"/>
    </location>
</feature>
<gene>
    <name evidence="11" type="ORF">AG1IA_05420</name>
</gene>
<keyword evidence="4 9" id="KW-0812">Transmembrane</keyword>
<organism evidence="11 12">
    <name type="scientific">Thanatephorus cucumeris (strain AG1-IA)</name>
    <name type="common">Rice sheath blight fungus</name>
    <name type="synonym">Rhizoctonia solani</name>
    <dbReference type="NCBI Taxonomy" id="983506"/>
    <lineage>
        <taxon>Eukaryota</taxon>
        <taxon>Fungi</taxon>
        <taxon>Dikarya</taxon>
        <taxon>Basidiomycota</taxon>
        <taxon>Agaricomycotina</taxon>
        <taxon>Agaricomycetes</taxon>
        <taxon>Cantharellales</taxon>
        <taxon>Ceratobasidiaceae</taxon>
        <taxon>Rhizoctonia</taxon>
        <taxon>Rhizoctonia solani AG-1</taxon>
    </lineage>
</organism>
<dbReference type="PROSITE" id="PS50850">
    <property type="entry name" value="MFS"/>
    <property type="match status" value="1"/>
</dbReference>
<dbReference type="PRINTS" id="PR00171">
    <property type="entry name" value="SUGRTRNSPORT"/>
</dbReference>
<keyword evidence="11" id="KW-0762">Sugar transport</keyword>
<keyword evidence="5 9" id="KW-1133">Transmembrane helix</keyword>
<dbReference type="Pfam" id="PF00083">
    <property type="entry name" value="Sugar_tr"/>
    <property type="match status" value="1"/>
</dbReference>
<dbReference type="PANTHER" id="PTHR48022">
    <property type="entry name" value="PLASTIDIC GLUCOSE TRANSPORTER 4"/>
    <property type="match status" value="1"/>
</dbReference>
<feature type="transmembrane region" description="Helical" evidence="9">
    <location>
        <begin position="450"/>
        <end position="469"/>
    </location>
</feature>
<dbReference type="InterPro" id="IPR003663">
    <property type="entry name" value="Sugar/inositol_transpt"/>
</dbReference>
<evidence type="ECO:0000256" key="4">
    <source>
        <dbReference type="ARBA" id="ARBA00022692"/>
    </source>
</evidence>
<dbReference type="InterPro" id="IPR036259">
    <property type="entry name" value="MFS_trans_sf"/>
</dbReference>
<feature type="transmembrane region" description="Helical" evidence="9">
    <location>
        <begin position="378"/>
        <end position="397"/>
    </location>
</feature>
<dbReference type="EMBL" id="AFRT01001405">
    <property type="protein sequence ID" value="ELU40553.1"/>
    <property type="molecule type" value="Genomic_DNA"/>
</dbReference>
<feature type="transmembrane region" description="Helical" evidence="9">
    <location>
        <begin position="481"/>
        <end position="502"/>
    </location>
</feature>
<feature type="transmembrane region" description="Helical" evidence="9">
    <location>
        <begin position="550"/>
        <end position="568"/>
    </location>
</feature>
<dbReference type="PROSITE" id="PS00216">
    <property type="entry name" value="SUGAR_TRANSPORT_1"/>
    <property type="match status" value="2"/>
</dbReference>
<dbReference type="InterPro" id="IPR050360">
    <property type="entry name" value="MFS_Sugar_Transporters"/>
</dbReference>
<comment type="similarity">
    <text evidence="2">Belongs to the major facilitator superfamily. Sugar transporter (TC 2.A.1.1) family.</text>
</comment>
<keyword evidence="12" id="KW-1185">Reference proteome</keyword>
<dbReference type="HOGENOM" id="CLU_001265_30_12_1"/>
<feature type="domain" description="Major facilitator superfamily (MFS) profile" evidence="10">
    <location>
        <begin position="114"/>
        <end position="572"/>
    </location>
</feature>
<evidence type="ECO:0000259" key="10">
    <source>
        <dbReference type="PROSITE" id="PS50850"/>
    </source>
</evidence>
<feature type="transmembrane region" description="Helical" evidence="9">
    <location>
        <begin position="417"/>
        <end position="438"/>
    </location>
</feature>
<comment type="catalytic activity">
    <reaction evidence="7">
        <text>myo-inositol(out) + H(+)(out) = myo-inositol(in) + H(+)(in)</text>
        <dbReference type="Rhea" id="RHEA:60364"/>
        <dbReference type="ChEBI" id="CHEBI:15378"/>
        <dbReference type="ChEBI" id="CHEBI:17268"/>
    </reaction>
</comment>
<dbReference type="InterPro" id="IPR005829">
    <property type="entry name" value="Sugar_transporter_CS"/>
</dbReference>
<keyword evidence="3" id="KW-0813">Transport</keyword>
<dbReference type="InterPro" id="IPR005828">
    <property type="entry name" value="MFS_sugar_transport-like"/>
</dbReference>
<feature type="region of interest" description="Disordered" evidence="8">
    <location>
        <begin position="27"/>
        <end position="59"/>
    </location>
</feature>
<evidence type="ECO:0000313" key="11">
    <source>
        <dbReference type="EMBL" id="ELU40553.1"/>
    </source>
</evidence>
<dbReference type="OrthoDB" id="508119at2759"/>
<feature type="transmembrane region" description="Helical" evidence="9">
    <location>
        <begin position="190"/>
        <end position="211"/>
    </location>
</feature>
<evidence type="ECO:0000256" key="1">
    <source>
        <dbReference type="ARBA" id="ARBA00004141"/>
    </source>
</evidence>
<keyword evidence="6 9" id="KW-0472">Membrane</keyword>
<dbReference type="GO" id="GO:0016020">
    <property type="term" value="C:membrane"/>
    <property type="evidence" value="ECO:0007669"/>
    <property type="project" value="UniProtKB-SubCell"/>
</dbReference>
<sequence>MGEVGDDSAQKLAQVNMPLPRLSHIVATDRGQGRGKAGRLRFKPSRYSPRGHPGSPPSHIKTTAASRVFSRLSLLPFPIIMSDQELADNKVHATHEKPLSLWRDMVVNRSSYLMAISACWGGMLFGWDTGLIGGILPRKSFKHSFGLDSPSMAKDYANLQGWIVTVLQGGCFFGAMSAAFISDRFGRKKALFVAAFLFFIGSILQTVPALGGQSPRSSLNQLYIGRFIGGLGVGLVSVVVPTYVSESAPRLIRGRLTGMYQLAIVFGIAFSFWVNYGLLEQYGDSNDVPQQWRIAFALQMLPGLLLVVFMLFQSESPRWLAEKGRDEECKKVLARLRSVSINDRVVEDEYALIKADFEGRVKLSFAQQFREATSSRKMFYRCSLPFILMAFQQWTGVNSMNYYSPKIFESLGLKGSSASLLGTGIYGIVKIVMTALVLGLGVEQLGRKSLLIWGGLGQVVCMCFIGAYLKIHTDGTVIPTSYVAIVAIYLYVTFYSFGWSVAPWPVMSESQPNHLRSLTMSIGLMSNWLFNFTISKITPILLEDITYGTYLLYAGTTMLGVLWTIFFLPETGGYSLEEIGDLFEGSLVTRSLSDNKFAFKRMREEDRDQIRQGLRRYGSSTGSGWNDEKHVDERFERSQQVNVMPPVAEERR</sequence>
<evidence type="ECO:0000256" key="7">
    <source>
        <dbReference type="ARBA" id="ARBA00049119"/>
    </source>
</evidence>
<evidence type="ECO:0000256" key="9">
    <source>
        <dbReference type="SAM" id="Phobius"/>
    </source>
</evidence>
<feature type="transmembrane region" description="Helical" evidence="9">
    <location>
        <begin position="294"/>
        <end position="312"/>
    </location>
</feature>
<evidence type="ECO:0000256" key="2">
    <source>
        <dbReference type="ARBA" id="ARBA00010992"/>
    </source>
</evidence>
<dbReference type="SUPFAM" id="SSF103473">
    <property type="entry name" value="MFS general substrate transporter"/>
    <property type="match status" value="1"/>
</dbReference>